<evidence type="ECO:0000313" key="3">
    <source>
        <dbReference type="Proteomes" id="UP000295357"/>
    </source>
</evidence>
<gene>
    <name evidence="2" type="ORF">DFR39_107154</name>
</gene>
<dbReference type="InterPro" id="IPR021836">
    <property type="entry name" value="DUF3429"/>
</dbReference>
<feature type="transmembrane region" description="Helical" evidence="1">
    <location>
        <begin position="94"/>
        <end position="121"/>
    </location>
</feature>
<dbReference type="Proteomes" id="UP000295357">
    <property type="component" value="Unassembled WGS sequence"/>
</dbReference>
<organism evidence="2 3">
    <name type="scientific">Roseateles asaccharophilus</name>
    <dbReference type="NCBI Taxonomy" id="582607"/>
    <lineage>
        <taxon>Bacteria</taxon>
        <taxon>Pseudomonadati</taxon>
        <taxon>Pseudomonadota</taxon>
        <taxon>Betaproteobacteria</taxon>
        <taxon>Burkholderiales</taxon>
        <taxon>Sphaerotilaceae</taxon>
        <taxon>Roseateles</taxon>
    </lineage>
</organism>
<name>A0A4R6MYF8_9BURK</name>
<keyword evidence="3" id="KW-1185">Reference proteome</keyword>
<evidence type="ECO:0000256" key="1">
    <source>
        <dbReference type="SAM" id="Phobius"/>
    </source>
</evidence>
<dbReference type="PANTHER" id="PTHR15887:SF1">
    <property type="entry name" value="TRANSMEMBRANE PROTEIN 69"/>
    <property type="match status" value="1"/>
</dbReference>
<sequence length="156" mass="16415">MPSAALAAESGRPLPLNPVALRLGYAGLIPFVLGALLIWLLAGYSLEAHAFVALGLSAYAALILSFLGGIHWGLAMRQQIPSPMPFVWGVVPSLLAWVAVVMPAYAGLVLHGLMLVICYLVDRRLYPGLGASAWLTLRFRLSAVAALCCFLGAAGS</sequence>
<dbReference type="PANTHER" id="PTHR15887">
    <property type="entry name" value="TRANSMEMBRANE PROTEIN 69"/>
    <property type="match status" value="1"/>
</dbReference>
<comment type="caution">
    <text evidence="2">The sequence shown here is derived from an EMBL/GenBank/DDBJ whole genome shotgun (WGS) entry which is preliminary data.</text>
</comment>
<dbReference type="RefSeq" id="WP_133604443.1">
    <property type="nucleotide sequence ID" value="NZ_JAUFPJ010000008.1"/>
</dbReference>
<keyword evidence="1" id="KW-1133">Transmembrane helix</keyword>
<dbReference type="Pfam" id="PF11911">
    <property type="entry name" value="DUF3429"/>
    <property type="match status" value="1"/>
</dbReference>
<keyword evidence="1" id="KW-0812">Transmembrane</keyword>
<accession>A0A4R6MYF8</accession>
<feature type="transmembrane region" description="Helical" evidence="1">
    <location>
        <begin position="51"/>
        <end position="74"/>
    </location>
</feature>
<dbReference type="AlphaFoldDB" id="A0A4R6MYF8"/>
<keyword evidence="1" id="KW-0472">Membrane</keyword>
<protein>
    <submittedName>
        <fullName evidence="2">Uncharacterized protein DUF3429</fullName>
    </submittedName>
</protein>
<reference evidence="2 3" key="1">
    <citation type="submission" date="2019-03" db="EMBL/GenBank/DDBJ databases">
        <title>Genomic Encyclopedia of Type Strains, Phase IV (KMG-IV): sequencing the most valuable type-strain genomes for metagenomic binning, comparative biology and taxonomic classification.</title>
        <authorList>
            <person name="Goeker M."/>
        </authorList>
    </citation>
    <scope>NUCLEOTIDE SEQUENCE [LARGE SCALE GENOMIC DNA]</scope>
    <source>
        <strain evidence="2 3">DSM 25082</strain>
    </source>
</reference>
<dbReference type="OrthoDB" id="8591832at2"/>
<proteinExistence type="predicted"/>
<dbReference type="EMBL" id="SNXE01000007">
    <property type="protein sequence ID" value="TDP07621.1"/>
    <property type="molecule type" value="Genomic_DNA"/>
</dbReference>
<evidence type="ECO:0000313" key="2">
    <source>
        <dbReference type="EMBL" id="TDP07621.1"/>
    </source>
</evidence>
<feature type="transmembrane region" description="Helical" evidence="1">
    <location>
        <begin position="23"/>
        <end position="44"/>
    </location>
</feature>